<dbReference type="EMBL" id="QMKO01000715">
    <property type="protein sequence ID" value="RTG91036.1"/>
    <property type="molecule type" value="Genomic_DNA"/>
</dbReference>
<accession>A0A430QTK5</accession>
<dbReference type="InterPro" id="IPR023393">
    <property type="entry name" value="START-like_dom_sf"/>
</dbReference>
<comment type="function">
    <text evidence="3">Required for the function of coenzyme Q in the respiratory chain. May serve as a chaperone or may be involved in the transport of Q6 from its site of synthesis to the catalytic sites of the respiratory complexes.</text>
</comment>
<evidence type="ECO:0000313" key="6">
    <source>
        <dbReference type="Proteomes" id="UP000290809"/>
    </source>
</evidence>
<dbReference type="GO" id="GO:0048039">
    <property type="term" value="F:ubiquinone binding"/>
    <property type="evidence" value="ECO:0007669"/>
    <property type="project" value="InterPro"/>
</dbReference>
<dbReference type="Gene3D" id="3.30.530.20">
    <property type="match status" value="1"/>
</dbReference>
<dbReference type="SUPFAM" id="SSF55961">
    <property type="entry name" value="Bet v1-like"/>
    <property type="match status" value="1"/>
</dbReference>
<sequence>MFDIAIDVGRYSEFIPWCNQSTVLEQGENNMLACLGVGFPPLSESYMSRITFQRPKHLKVSEYLCVCSLLSMNEYEEYKV</sequence>
<evidence type="ECO:0000259" key="4">
    <source>
        <dbReference type="Pfam" id="PF03364"/>
    </source>
</evidence>
<dbReference type="GO" id="GO:0045333">
    <property type="term" value="P:cellular respiration"/>
    <property type="evidence" value="ECO:0007669"/>
    <property type="project" value="InterPro"/>
</dbReference>
<protein>
    <submittedName>
        <fullName evidence="5">Coenzyme Q-binding protein COQ10</fullName>
    </submittedName>
</protein>
<reference evidence="5 6" key="1">
    <citation type="journal article" date="2019" name="PLoS Pathog.">
        <title>Genome sequence of the bovine parasite Schistosoma bovis Tanzania.</title>
        <authorList>
            <person name="Oey H."/>
            <person name="Zakrzewski M."/>
            <person name="Gobert G."/>
            <person name="Gravermann K."/>
            <person name="Stoye J."/>
            <person name="Jones M."/>
            <person name="Mcmanus D."/>
            <person name="Krause L."/>
        </authorList>
    </citation>
    <scope>NUCLEOTIDE SEQUENCE [LARGE SCALE GENOMIC DNA]</scope>
    <source>
        <strain evidence="5 6">TAN1997</strain>
    </source>
</reference>
<comment type="similarity">
    <text evidence="1">Belongs to the COQ10 family.</text>
</comment>
<dbReference type="InterPro" id="IPR044996">
    <property type="entry name" value="COQ10-like"/>
</dbReference>
<organism evidence="5 6">
    <name type="scientific">Schistosoma bovis</name>
    <name type="common">Blood fluke</name>
    <dbReference type="NCBI Taxonomy" id="6184"/>
    <lineage>
        <taxon>Eukaryota</taxon>
        <taxon>Metazoa</taxon>
        <taxon>Spiralia</taxon>
        <taxon>Lophotrochozoa</taxon>
        <taxon>Platyhelminthes</taxon>
        <taxon>Trematoda</taxon>
        <taxon>Digenea</taxon>
        <taxon>Strigeidida</taxon>
        <taxon>Schistosomatoidea</taxon>
        <taxon>Schistosomatidae</taxon>
        <taxon>Schistosoma</taxon>
    </lineage>
</organism>
<dbReference type="PANTHER" id="PTHR12901">
    <property type="entry name" value="SPERM PROTEIN HOMOLOG"/>
    <property type="match status" value="1"/>
</dbReference>
<keyword evidence="6" id="KW-1185">Reference proteome</keyword>
<dbReference type="InterPro" id="IPR005031">
    <property type="entry name" value="COQ10_START"/>
</dbReference>
<dbReference type="Pfam" id="PF03364">
    <property type="entry name" value="Polyketide_cyc"/>
    <property type="match status" value="1"/>
</dbReference>
<dbReference type="AlphaFoldDB" id="A0A430QTK5"/>
<dbReference type="STRING" id="6184.A0A430QTK5"/>
<evidence type="ECO:0000313" key="5">
    <source>
        <dbReference type="EMBL" id="RTG91036.1"/>
    </source>
</evidence>
<feature type="domain" description="Coenzyme Q-binding protein COQ10 START" evidence="4">
    <location>
        <begin position="1"/>
        <end position="57"/>
    </location>
</feature>
<comment type="caution">
    <text evidence="5">The sequence shown here is derived from an EMBL/GenBank/DDBJ whole genome shotgun (WGS) entry which is preliminary data.</text>
</comment>
<evidence type="ECO:0000256" key="1">
    <source>
        <dbReference type="ARBA" id="ARBA00006885"/>
    </source>
</evidence>
<dbReference type="PANTHER" id="PTHR12901:SF10">
    <property type="entry name" value="COENZYME Q-BINDING PROTEIN COQ10, MITOCHONDRIAL"/>
    <property type="match status" value="1"/>
</dbReference>
<comment type="subunit">
    <text evidence="2">Interacts with coenzyme Q.</text>
</comment>
<evidence type="ECO:0000256" key="3">
    <source>
        <dbReference type="ARBA" id="ARBA00024947"/>
    </source>
</evidence>
<dbReference type="Proteomes" id="UP000290809">
    <property type="component" value="Unassembled WGS sequence"/>
</dbReference>
<dbReference type="GO" id="GO:0005739">
    <property type="term" value="C:mitochondrion"/>
    <property type="evidence" value="ECO:0007669"/>
    <property type="project" value="TreeGrafter"/>
</dbReference>
<name>A0A430QTK5_SCHBO</name>
<evidence type="ECO:0000256" key="2">
    <source>
        <dbReference type="ARBA" id="ARBA00011814"/>
    </source>
</evidence>
<gene>
    <name evidence="5" type="ORF">DC041_0003806</name>
</gene>
<proteinExistence type="inferred from homology"/>